<name>A0A375YB21_MYCPF</name>
<sequence length="131" mass="13735">MAHRGIRTHLIRPAAALLAVPSAMFATVAPPQAHADTVAYLVNVTVWPGYGFAGPDDALAYGNGICHKLAQGRTYGELMADVKSDFRTSDEFHASYLIGQAADNLCPVSINALRTSAGGYRPPAPAPANGE</sequence>
<feature type="chain" id="PRO_5038731159" description="DUF732 domain-containing protein" evidence="1">
    <location>
        <begin position="26"/>
        <end position="131"/>
    </location>
</feature>
<dbReference type="STRING" id="39692.BST38_03000"/>
<evidence type="ECO:0000256" key="1">
    <source>
        <dbReference type="SAM" id="SignalP"/>
    </source>
</evidence>
<dbReference type="AlphaFoldDB" id="A0A375YB21"/>
<dbReference type="InterPro" id="IPR007969">
    <property type="entry name" value="DUF732"/>
</dbReference>
<evidence type="ECO:0000313" key="4">
    <source>
        <dbReference type="Proteomes" id="UP000252008"/>
    </source>
</evidence>
<evidence type="ECO:0000313" key="3">
    <source>
        <dbReference type="EMBL" id="SRX78304.1"/>
    </source>
</evidence>
<keyword evidence="4" id="KW-1185">Reference proteome</keyword>
<evidence type="ECO:0000259" key="2">
    <source>
        <dbReference type="Pfam" id="PF05305"/>
    </source>
</evidence>
<dbReference type="Proteomes" id="UP000252008">
    <property type="component" value="Unassembled WGS sequence"/>
</dbReference>
<gene>
    <name evidence="3" type="ORF">MPP7335_00027</name>
</gene>
<keyword evidence="1" id="KW-0732">Signal</keyword>
<accession>A0A375YB21</accession>
<organism evidence="3 4">
    <name type="scientific">Mycolicibacterium parafortuitum</name>
    <name type="common">Mycobacterium parafortuitum</name>
    <dbReference type="NCBI Taxonomy" id="39692"/>
    <lineage>
        <taxon>Bacteria</taxon>
        <taxon>Bacillati</taxon>
        <taxon>Actinomycetota</taxon>
        <taxon>Actinomycetes</taxon>
        <taxon>Mycobacteriales</taxon>
        <taxon>Mycobacteriaceae</taxon>
        <taxon>Mycolicibacterium</taxon>
    </lineage>
</organism>
<reference evidence="3 4" key="1">
    <citation type="submission" date="2018-05" db="EMBL/GenBank/DDBJ databases">
        <authorList>
            <consortium name="IHU Genomes"/>
        </authorList>
    </citation>
    <scope>NUCLEOTIDE SEQUENCE [LARGE SCALE GENOMIC DNA]</scope>
    <source>
        <strain evidence="3 4">P7335</strain>
    </source>
</reference>
<dbReference type="EMBL" id="UEGS01000001">
    <property type="protein sequence ID" value="SRX78304.1"/>
    <property type="molecule type" value="Genomic_DNA"/>
</dbReference>
<dbReference type="Pfam" id="PF05305">
    <property type="entry name" value="DUF732"/>
    <property type="match status" value="1"/>
</dbReference>
<protein>
    <recommendedName>
        <fullName evidence="2">DUF732 domain-containing protein</fullName>
    </recommendedName>
</protein>
<feature type="signal peptide" evidence="1">
    <location>
        <begin position="1"/>
        <end position="25"/>
    </location>
</feature>
<feature type="domain" description="DUF732" evidence="2">
    <location>
        <begin position="48"/>
        <end position="107"/>
    </location>
</feature>
<dbReference type="RefSeq" id="WP_083141771.1">
    <property type="nucleotide sequence ID" value="NZ_MVID01000002.1"/>
</dbReference>
<proteinExistence type="predicted"/>